<dbReference type="STRING" id="391936.S7S_14025"/>
<dbReference type="Proteomes" id="UP000006764">
    <property type="component" value="Chromosome"/>
</dbReference>
<protein>
    <submittedName>
        <fullName evidence="2">Lysophospholipase-like protein</fullName>
    </submittedName>
</protein>
<dbReference type="PANTHER" id="PTHR43689:SF8">
    <property type="entry name" value="ALPHA_BETA-HYDROLASES SUPERFAMILY PROTEIN"/>
    <property type="match status" value="1"/>
</dbReference>
<organism evidence="2 3">
    <name type="scientific">Isoalcanivorax pacificus W11-5</name>
    <dbReference type="NCBI Taxonomy" id="391936"/>
    <lineage>
        <taxon>Bacteria</taxon>
        <taxon>Pseudomonadati</taxon>
        <taxon>Pseudomonadota</taxon>
        <taxon>Gammaproteobacteria</taxon>
        <taxon>Oceanospirillales</taxon>
        <taxon>Alcanivoracaceae</taxon>
        <taxon>Isoalcanivorax</taxon>
    </lineage>
</organism>
<dbReference type="InterPro" id="IPR029058">
    <property type="entry name" value="AB_hydrolase_fold"/>
</dbReference>
<sequence length="305" mass="33222">MLYDHTDYLRCLPPAWQARATIPPETDCWAWRGMQVHIARVRRPQAPARLMILHGAGGHAGALWPAAALAAEIGYDVLVPDLPGYGRTRVPRPGAVRYPDWVACVADLLRAEQARDDRPLVLVGASMGGLLAYSAAARAGGVAHLVVTCLLDPRDRVVWSALSPLVGRWSLGLMKASARLTDPLRLPIRWLTPMQRIANDPRLSQLCCTDERGGGGRIALGFLRTWLGSSPEVEPEAFTAAPVVLAHPADDRWTPASLSLRFFERIAAPKRYLPLLGAGHFPVEEPGISQLQALFAELFAGFVQA</sequence>
<dbReference type="Pfam" id="PF12697">
    <property type="entry name" value="Abhydrolase_6"/>
    <property type="match status" value="1"/>
</dbReference>
<dbReference type="PANTHER" id="PTHR43689">
    <property type="entry name" value="HYDROLASE"/>
    <property type="match status" value="1"/>
</dbReference>
<gene>
    <name evidence="2" type="ORF">S7S_14025</name>
</gene>
<evidence type="ECO:0000313" key="3">
    <source>
        <dbReference type="Proteomes" id="UP000006764"/>
    </source>
</evidence>
<evidence type="ECO:0000313" key="2">
    <source>
        <dbReference type="EMBL" id="AJD49217.1"/>
    </source>
</evidence>
<dbReference type="PRINTS" id="PR00111">
    <property type="entry name" value="ABHYDROLASE"/>
</dbReference>
<dbReference type="HOGENOM" id="CLU_076356_0_0_6"/>
<evidence type="ECO:0000259" key="1">
    <source>
        <dbReference type="Pfam" id="PF12697"/>
    </source>
</evidence>
<dbReference type="AlphaFoldDB" id="A0A0B4XSF5"/>
<reference evidence="2 3" key="1">
    <citation type="journal article" date="2012" name="J. Bacteriol.">
        <title>Genome sequence of an alkane-degrading bacterium, Alcanivorax pacificus type strain W11-5, isolated from deep sea sediment.</title>
        <authorList>
            <person name="Lai Q."/>
            <person name="Shao Z."/>
        </authorList>
    </citation>
    <scope>NUCLEOTIDE SEQUENCE [LARGE SCALE GENOMIC DNA]</scope>
    <source>
        <strain evidence="2 3">W11-5</strain>
    </source>
</reference>
<dbReference type="RefSeq" id="WP_008734010.1">
    <property type="nucleotide sequence ID" value="NZ_CP004387.1"/>
</dbReference>
<dbReference type="EMBL" id="CP004387">
    <property type="protein sequence ID" value="AJD49217.1"/>
    <property type="molecule type" value="Genomic_DNA"/>
</dbReference>
<dbReference type="InterPro" id="IPR000073">
    <property type="entry name" value="AB_hydrolase_1"/>
</dbReference>
<name>A0A0B4XSF5_9GAMM</name>
<dbReference type="SUPFAM" id="SSF53474">
    <property type="entry name" value="alpha/beta-Hydrolases"/>
    <property type="match status" value="1"/>
</dbReference>
<dbReference type="Gene3D" id="3.40.50.1820">
    <property type="entry name" value="alpha/beta hydrolase"/>
    <property type="match status" value="1"/>
</dbReference>
<dbReference type="KEGG" id="apac:S7S_14025"/>
<accession>A0A0B4XSF5</accession>
<feature type="domain" description="AB hydrolase-1" evidence="1">
    <location>
        <begin position="52"/>
        <end position="286"/>
    </location>
</feature>
<proteinExistence type="predicted"/>
<keyword evidence="3" id="KW-1185">Reference proteome</keyword>